<dbReference type="InterPro" id="IPR021708">
    <property type="entry name" value="DUF3291"/>
</dbReference>
<dbReference type="Proteomes" id="UP001611383">
    <property type="component" value="Chromosome"/>
</dbReference>
<name>A0ABY9WL62_9BACT</name>
<organism evidence="2 3">
    <name type="scientific">Archangium minus</name>
    <dbReference type="NCBI Taxonomy" id="83450"/>
    <lineage>
        <taxon>Bacteria</taxon>
        <taxon>Pseudomonadati</taxon>
        <taxon>Myxococcota</taxon>
        <taxon>Myxococcia</taxon>
        <taxon>Myxococcales</taxon>
        <taxon>Cystobacterineae</taxon>
        <taxon>Archangiaceae</taxon>
        <taxon>Archangium</taxon>
    </lineage>
</organism>
<evidence type="ECO:0000259" key="1">
    <source>
        <dbReference type="Pfam" id="PF11695"/>
    </source>
</evidence>
<dbReference type="Pfam" id="PF11695">
    <property type="entry name" value="DUF3291"/>
    <property type="match status" value="1"/>
</dbReference>
<dbReference type="EMBL" id="CP043494">
    <property type="protein sequence ID" value="WNG44358.1"/>
    <property type="molecule type" value="Genomic_DNA"/>
</dbReference>
<proteinExistence type="predicted"/>
<accession>A0ABY9WL62</accession>
<evidence type="ECO:0000313" key="3">
    <source>
        <dbReference type="Proteomes" id="UP001611383"/>
    </source>
</evidence>
<dbReference type="InterPro" id="IPR011008">
    <property type="entry name" value="Dimeric_a/b-barrel"/>
</dbReference>
<protein>
    <submittedName>
        <fullName evidence="2">DUF3291 domain-containing protein</fullName>
    </submittedName>
</protein>
<feature type="domain" description="DUF3291" evidence="1">
    <location>
        <begin position="6"/>
        <end position="143"/>
    </location>
</feature>
<reference evidence="2 3" key="1">
    <citation type="submission" date="2019-08" db="EMBL/GenBank/DDBJ databases">
        <title>Archangium and Cystobacter genomes.</title>
        <authorList>
            <person name="Chen I.-C.K."/>
            <person name="Wielgoss S."/>
        </authorList>
    </citation>
    <scope>NUCLEOTIDE SEQUENCE [LARGE SCALE GENOMIC DNA]</scope>
    <source>
        <strain evidence="2 3">Cbm 6</strain>
    </source>
</reference>
<gene>
    <name evidence="2" type="ORF">F0U60_09735</name>
</gene>
<evidence type="ECO:0000313" key="2">
    <source>
        <dbReference type="EMBL" id="WNG44358.1"/>
    </source>
</evidence>
<sequence length="167" mass="19234">MKTWHIAQLNVARAVAPLDSPQLADFVAALDHINALAEASPGFVWRLKSDEGNATDIKVSDDPNLIVNMSVWESVEQLFEYVYRTPHTKVMARRREWFEHPAEAHQVLWWIPAGHAPTAEEAMERLRHLRENGPTPHAFTFRKRYPAPEQVGEPLDMKPERYCVGWK</sequence>
<dbReference type="SUPFAM" id="SSF54909">
    <property type="entry name" value="Dimeric alpha+beta barrel"/>
    <property type="match status" value="1"/>
</dbReference>
<keyword evidence="3" id="KW-1185">Reference proteome</keyword>
<dbReference type="RefSeq" id="WP_395816998.1">
    <property type="nucleotide sequence ID" value="NZ_CP043494.1"/>
</dbReference>